<accession>A0A8J6KSB0</accession>
<evidence type="ECO:0000256" key="1">
    <source>
        <dbReference type="SAM" id="MobiDB-lite"/>
    </source>
</evidence>
<evidence type="ECO:0000313" key="3">
    <source>
        <dbReference type="Proteomes" id="UP000710432"/>
    </source>
</evidence>
<name>A0A8J6KSB0_MICOH</name>
<organism evidence="2 3">
    <name type="scientific">Microtus ochrogaster</name>
    <name type="common">Prairie vole</name>
    <dbReference type="NCBI Taxonomy" id="79684"/>
    <lineage>
        <taxon>Eukaryota</taxon>
        <taxon>Metazoa</taxon>
        <taxon>Chordata</taxon>
        <taxon>Craniata</taxon>
        <taxon>Vertebrata</taxon>
        <taxon>Euteleostomi</taxon>
        <taxon>Mammalia</taxon>
        <taxon>Eutheria</taxon>
        <taxon>Euarchontoglires</taxon>
        <taxon>Glires</taxon>
        <taxon>Rodentia</taxon>
        <taxon>Myomorpha</taxon>
        <taxon>Muroidea</taxon>
        <taxon>Cricetidae</taxon>
        <taxon>Arvicolinae</taxon>
        <taxon>Microtus</taxon>
    </lineage>
</organism>
<reference evidence="2" key="1">
    <citation type="submission" date="2020-03" db="EMBL/GenBank/DDBJ databases">
        <title>Studies in the Genomics of Life Span.</title>
        <authorList>
            <person name="Glass D."/>
        </authorList>
    </citation>
    <scope>NUCLEOTIDE SEQUENCE</scope>
    <source>
        <strain evidence="2">LTLLF</strain>
        <tissue evidence="2">Muscle</tissue>
    </source>
</reference>
<feature type="compositionally biased region" description="Low complexity" evidence="1">
    <location>
        <begin position="34"/>
        <end position="54"/>
    </location>
</feature>
<gene>
    <name evidence="2" type="ORF">LTLLF_167460</name>
</gene>
<protein>
    <submittedName>
        <fullName evidence="2">Pro-neuregulin-3, membrane-bound isoform</fullName>
    </submittedName>
</protein>
<sequence length="96" mass="10062">MPSWPTAAYATSSYLHDSTPSWTLSPFQDAAAASSSSPSSTSSTTTTPETSTSPKFHDEQTRTRLSTRAKLFVTCSPLGIAFQPDTVGASSGLCNP</sequence>
<feature type="region of interest" description="Disordered" evidence="1">
    <location>
        <begin position="28"/>
        <end position="63"/>
    </location>
</feature>
<dbReference type="Proteomes" id="UP000710432">
    <property type="component" value="Unassembled WGS sequence"/>
</dbReference>
<proteinExistence type="predicted"/>
<evidence type="ECO:0000313" key="2">
    <source>
        <dbReference type="EMBL" id="KAH0507534.1"/>
    </source>
</evidence>
<comment type="caution">
    <text evidence="2">The sequence shown here is derived from an EMBL/GenBank/DDBJ whole genome shotgun (WGS) entry which is preliminary data.</text>
</comment>
<dbReference type="AlphaFoldDB" id="A0A8J6KSB0"/>
<dbReference type="EMBL" id="JAATJU010023500">
    <property type="protein sequence ID" value="KAH0507534.1"/>
    <property type="molecule type" value="Genomic_DNA"/>
</dbReference>